<evidence type="ECO:0000259" key="2">
    <source>
        <dbReference type="Pfam" id="PF10252"/>
    </source>
</evidence>
<comment type="caution">
    <text evidence="3">The sequence shown here is derived from an EMBL/GenBank/DDBJ whole genome shotgun (WGS) entry which is preliminary data.</text>
</comment>
<evidence type="ECO:0000313" key="4">
    <source>
        <dbReference type="Proteomes" id="UP000654075"/>
    </source>
</evidence>
<feature type="region of interest" description="Disordered" evidence="1">
    <location>
        <begin position="1"/>
        <end position="31"/>
    </location>
</feature>
<gene>
    <name evidence="3" type="ORF">PGLA1383_LOCUS13965</name>
</gene>
<reference evidence="3" key="1">
    <citation type="submission" date="2021-02" db="EMBL/GenBank/DDBJ databases">
        <authorList>
            <person name="Dougan E. K."/>
            <person name="Rhodes N."/>
            <person name="Thang M."/>
            <person name="Chan C."/>
        </authorList>
    </citation>
    <scope>NUCLEOTIDE SEQUENCE</scope>
</reference>
<feature type="compositionally biased region" description="Basic and acidic residues" evidence="1">
    <location>
        <begin position="58"/>
        <end position="123"/>
    </location>
</feature>
<protein>
    <recommendedName>
        <fullName evidence="2">Casein kinase substrate phosphoprotein PP28 domain-containing protein</fullName>
    </recommendedName>
</protein>
<keyword evidence="4" id="KW-1185">Reference proteome</keyword>
<proteinExistence type="predicted"/>
<dbReference type="Proteomes" id="UP000654075">
    <property type="component" value="Unassembled WGS sequence"/>
</dbReference>
<organism evidence="3 4">
    <name type="scientific">Polarella glacialis</name>
    <name type="common">Dinoflagellate</name>
    <dbReference type="NCBI Taxonomy" id="89957"/>
    <lineage>
        <taxon>Eukaryota</taxon>
        <taxon>Sar</taxon>
        <taxon>Alveolata</taxon>
        <taxon>Dinophyceae</taxon>
        <taxon>Suessiales</taxon>
        <taxon>Suessiaceae</taxon>
        <taxon>Polarella</taxon>
    </lineage>
</organism>
<evidence type="ECO:0000313" key="3">
    <source>
        <dbReference type="EMBL" id="CAE8595454.1"/>
    </source>
</evidence>
<feature type="domain" description="Casein kinase substrate phosphoprotein PP28" evidence="2">
    <location>
        <begin position="45"/>
        <end position="109"/>
    </location>
</feature>
<evidence type="ECO:0000256" key="1">
    <source>
        <dbReference type="SAM" id="MobiDB-lite"/>
    </source>
</evidence>
<name>A0A813E9Z7_POLGL</name>
<dbReference type="Pfam" id="PF10252">
    <property type="entry name" value="PP28"/>
    <property type="match status" value="1"/>
</dbReference>
<feature type="region of interest" description="Disordered" evidence="1">
    <location>
        <begin position="46"/>
        <end position="123"/>
    </location>
</feature>
<dbReference type="EMBL" id="CAJNNV010007851">
    <property type="protein sequence ID" value="CAE8595454.1"/>
    <property type="molecule type" value="Genomic_DNA"/>
</dbReference>
<dbReference type="AlphaFoldDB" id="A0A813E9Z7"/>
<accession>A0A813E9Z7</accession>
<sequence>DVRERNAGEPSALAKVEESSDEEEEVVKKPTRVVMERDDVLEAELEKQFSDASGLSRKQREELEAQAKTREDEKAKREGTSDEAKADKERLEEIRRKRAEAVEKREKDKVDAEAKAAGEAEKDRQSVEVLGKQRDVALEVARLIRESKEGKMTLNQLNQDANCKKVLKPLCKKENIKALNKAWLEKFPDVLKIEGSGNDFTITSKSK</sequence>
<feature type="non-terminal residue" evidence="3">
    <location>
        <position position="207"/>
    </location>
</feature>
<dbReference type="InterPro" id="IPR019380">
    <property type="entry name" value="Casein_kinase_sb_PP28"/>
</dbReference>